<dbReference type="OrthoDB" id="2146436at2759"/>
<evidence type="ECO:0000313" key="11">
    <source>
        <dbReference type="Proteomes" id="UP000094455"/>
    </source>
</evidence>
<evidence type="ECO:0000256" key="1">
    <source>
        <dbReference type="ARBA" id="ARBA00004609"/>
    </source>
</evidence>
<evidence type="ECO:0000256" key="8">
    <source>
        <dbReference type="SAM" id="SignalP"/>
    </source>
</evidence>
<keyword evidence="11" id="KW-1185">Reference proteome</keyword>
<comment type="subcellular location">
    <subcellularLocation>
        <location evidence="1">Cell membrane</location>
        <topology evidence="1">Lipid-anchor</topology>
        <topology evidence="1">GPI-anchor</topology>
    </subcellularLocation>
</comment>
<keyword evidence="5" id="KW-0472">Membrane</keyword>
<proteinExistence type="predicted"/>
<accession>A0A1E3NEI8</accession>
<evidence type="ECO:0000256" key="7">
    <source>
        <dbReference type="ARBA" id="ARBA00023288"/>
    </source>
</evidence>
<feature type="domain" description="Copper acquisition factor BIM1-like" evidence="9">
    <location>
        <begin position="17"/>
        <end position="164"/>
    </location>
</feature>
<name>A0A1E3NEI8_9ASCO</name>
<dbReference type="Pfam" id="PF20238">
    <property type="entry name" value="BIM1-like_dom"/>
    <property type="match status" value="1"/>
</dbReference>
<keyword evidence="4 8" id="KW-0732">Signal</keyword>
<dbReference type="GeneID" id="30178523"/>
<evidence type="ECO:0000256" key="4">
    <source>
        <dbReference type="ARBA" id="ARBA00022729"/>
    </source>
</evidence>
<evidence type="ECO:0000256" key="2">
    <source>
        <dbReference type="ARBA" id="ARBA00022475"/>
    </source>
</evidence>
<dbReference type="STRING" id="763406.A0A1E3NEI8"/>
<dbReference type="PANTHER" id="PTHR34992">
    <property type="entry name" value="HYPHAL ANASTAMOSIS-7 PROTEIN"/>
    <property type="match status" value="1"/>
</dbReference>
<sequence length="179" mass="19732">MNIRSTILLSLLTSSAEAHFRVPFPGERNATNWDTQTISPCGGDNAVVFPRYEWNPKGSPVEINYHHMYGVGAIYFCGSGNCTTGADFNELIYEPVDQTKGNFCIPAVQLPEKYNKINSTGVIQIIYGAPGKEDGEYDFMYNCIDVVVSNDGPTFDGQCSNSTEFAEADTVEIRCRSQS</sequence>
<dbReference type="GO" id="GO:0098552">
    <property type="term" value="C:side of membrane"/>
    <property type="evidence" value="ECO:0007669"/>
    <property type="project" value="UniProtKB-KW"/>
</dbReference>
<keyword evidence="7" id="KW-0449">Lipoprotein</keyword>
<keyword evidence="6" id="KW-0325">Glycoprotein</keyword>
<protein>
    <recommendedName>
        <fullName evidence="9">Copper acquisition factor BIM1-like domain-containing protein</fullName>
    </recommendedName>
</protein>
<feature type="signal peptide" evidence="8">
    <location>
        <begin position="1"/>
        <end position="18"/>
    </location>
</feature>
<dbReference type="AlphaFoldDB" id="A0A1E3NEI8"/>
<evidence type="ECO:0000256" key="5">
    <source>
        <dbReference type="ARBA" id="ARBA00023136"/>
    </source>
</evidence>
<dbReference type="InterPro" id="IPR046936">
    <property type="entry name" value="BIM1-like"/>
</dbReference>
<dbReference type="InterPro" id="IPR046530">
    <property type="entry name" value="BIM1-like_dom"/>
</dbReference>
<reference evidence="10 11" key="1">
    <citation type="journal article" date="2016" name="Proc. Natl. Acad. Sci. U.S.A.">
        <title>Comparative genomics of biotechnologically important yeasts.</title>
        <authorList>
            <person name="Riley R."/>
            <person name="Haridas S."/>
            <person name="Wolfe K.H."/>
            <person name="Lopes M.R."/>
            <person name="Hittinger C.T."/>
            <person name="Goeker M."/>
            <person name="Salamov A.A."/>
            <person name="Wisecaver J.H."/>
            <person name="Long T.M."/>
            <person name="Calvey C.H."/>
            <person name="Aerts A.L."/>
            <person name="Barry K.W."/>
            <person name="Choi C."/>
            <person name="Clum A."/>
            <person name="Coughlan A.Y."/>
            <person name="Deshpande S."/>
            <person name="Douglass A.P."/>
            <person name="Hanson S.J."/>
            <person name="Klenk H.-P."/>
            <person name="LaButti K.M."/>
            <person name="Lapidus A."/>
            <person name="Lindquist E.A."/>
            <person name="Lipzen A.M."/>
            <person name="Meier-Kolthoff J.P."/>
            <person name="Ohm R.A."/>
            <person name="Otillar R.P."/>
            <person name="Pangilinan J.L."/>
            <person name="Peng Y."/>
            <person name="Rokas A."/>
            <person name="Rosa C.A."/>
            <person name="Scheuner C."/>
            <person name="Sibirny A.A."/>
            <person name="Slot J.C."/>
            <person name="Stielow J.B."/>
            <person name="Sun H."/>
            <person name="Kurtzman C.P."/>
            <person name="Blackwell M."/>
            <person name="Grigoriev I.V."/>
            <person name="Jeffries T.W."/>
        </authorList>
    </citation>
    <scope>NUCLEOTIDE SEQUENCE [LARGE SCALE GENOMIC DNA]</scope>
    <source>
        <strain evidence="10 11">NRRL Y-2026</strain>
    </source>
</reference>
<evidence type="ECO:0000313" key="10">
    <source>
        <dbReference type="EMBL" id="ODQ44555.1"/>
    </source>
</evidence>
<evidence type="ECO:0000256" key="3">
    <source>
        <dbReference type="ARBA" id="ARBA00022622"/>
    </source>
</evidence>
<dbReference type="EMBL" id="KV454006">
    <property type="protein sequence ID" value="ODQ44555.1"/>
    <property type="molecule type" value="Genomic_DNA"/>
</dbReference>
<evidence type="ECO:0000259" key="9">
    <source>
        <dbReference type="Pfam" id="PF20238"/>
    </source>
</evidence>
<feature type="chain" id="PRO_5009133339" description="Copper acquisition factor BIM1-like domain-containing protein" evidence="8">
    <location>
        <begin position="19"/>
        <end position="179"/>
    </location>
</feature>
<dbReference type="PANTHER" id="PTHR34992:SF1">
    <property type="entry name" value="COPPER ACQUISITION FACTOR BIM1-LIKE DOMAIN-CONTAINING PROTEIN"/>
    <property type="match status" value="1"/>
</dbReference>
<dbReference type="RefSeq" id="XP_019015668.1">
    <property type="nucleotide sequence ID" value="XM_019161836.1"/>
</dbReference>
<keyword evidence="3" id="KW-0336">GPI-anchor</keyword>
<dbReference type="GO" id="GO:0005886">
    <property type="term" value="C:plasma membrane"/>
    <property type="evidence" value="ECO:0007669"/>
    <property type="project" value="UniProtKB-SubCell"/>
</dbReference>
<gene>
    <name evidence="10" type="ORF">PICMEDRAFT_17982</name>
</gene>
<organism evidence="10 11">
    <name type="scientific">Pichia membranifaciens NRRL Y-2026</name>
    <dbReference type="NCBI Taxonomy" id="763406"/>
    <lineage>
        <taxon>Eukaryota</taxon>
        <taxon>Fungi</taxon>
        <taxon>Dikarya</taxon>
        <taxon>Ascomycota</taxon>
        <taxon>Saccharomycotina</taxon>
        <taxon>Pichiomycetes</taxon>
        <taxon>Pichiales</taxon>
        <taxon>Pichiaceae</taxon>
        <taxon>Pichia</taxon>
    </lineage>
</organism>
<keyword evidence="2" id="KW-1003">Cell membrane</keyword>
<evidence type="ECO:0000256" key="6">
    <source>
        <dbReference type="ARBA" id="ARBA00023180"/>
    </source>
</evidence>
<dbReference type="Proteomes" id="UP000094455">
    <property type="component" value="Unassembled WGS sequence"/>
</dbReference>